<organism evidence="2 3">
    <name type="scientific">Perkinsus olseni</name>
    <name type="common">Perkinsus atlanticus</name>
    <dbReference type="NCBI Taxonomy" id="32597"/>
    <lineage>
        <taxon>Eukaryota</taxon>
        <taxon>Sar</taxon>
        <taxon>Alveolata</taxon>
        <taxon>Perkinsozoa</taxon>
        <taxon>Perkinsea</taxon>
        <taxon>Perkinsida</taxon>
        <taxon>Perkinsidae</taxon>
        <taxon>Perkinsus</taxon>
    </lineage>
</organism>
<dbReference type="AlphaFoldDB" id="A0A7J6NUW3"/>
<comment type="caution">
    <text evidence="2">The sequence shown here is derived from an EMBL/GenBank/DDBJ whole genome shotgun (WGS) entry which is preliminary data.</text>
</comment>
<accession>A0A7J6NUW3</accession>
<sequence>MSPSRYTITSAFLLLLSIWAIFTLVVEEDCAFLPPILRPLPSVPSPAAHPDLVSLSPHYKNLPRSRLIQVGTAQQMAAMPPKPKPGKKKKKKGFWDNDDDINVISENTSYDLIKLDYPSEYLSEHEGRTNKRILVAGDSLLRGVYSAAVEFLKGDRNYCDDRSIPEAERSRCSGDGKYWHDVRSEEAKGKDLRRCERVMKNEGSPCYAGKVEGLCEGNTSLFFTWQPNKEVRRQLREVEALIGSSRAWAFHELARVLRMKGGCADAACRFRKMPEGFGNLYRQFVTYGKFHGELIPGFSDPGWGLGRHVLWLNSLARNETSRQSESKYLDIYELTLREPFRSYTGDGVHFLRQVSLAVLHGAIQPLCPSVKLPSRFESTHVHTYT</sequence>
<proteinExistence type="predicted"/>
<feature type="signal peptide" evidence="1">
    <location>
        <begin position="1"/>
        <end position="27"/>
    </location>
</feature>
<protein>
    <submittedName>
        <fullName evidence="2">Uncharacterized protein</fullName>
    </submittedName>
</protein>
<evidence type="ECO:0000256" key="1">
    <source>
        <dbReference type="SAM" id="SignalP"/>
    </source>
</evidence>
<evidence type="ECO:0000313" key="3">
    <source>
        <dbReference type="Proteomes" id="UP000541610"/>
    </source>
</evidence>
<gene>
    <name evidence="2" type="ORF">FOZ60_003763</name>
</gene>
<name>A0A7J6NUW3_PEROL</name>
<keyword evidence="1" id="KW-0732">Signal</keyword>
<evidence type="ECO:0000313" key="2">
    <source>
        <dbReference type="EMBL" id="KAF4687598.1"/>
    </source>
</evidence>
<reference evidence="2 3" key="1">
    <citation type="submission" date="2020-04" db="EMBL/GenBank/DDBJ databases">
        <title>Perkinsus olseni comparative genomics.</title>
        <authorList>
            <person name="Bogema D.R."/>
        </authorList>
    </citation>
    <scope>NUCLEOTIDE SEQUENCE [LARGE SCALE GENOMIC DNA]</scope>
    <source>
        <strain evidence="2">00978-12</strain>
    </source>
</reference>
<dbReference type="Proteomes" id="UP000541610">
    <property type="component" value="Unassembled WGS sequence"/>
</dbReference>
<dbReference type="OrthoDB" id="10405097at2759"/>
<dbReference type="EMBL" id="JABANP010000180">
    <property type="protein sequence ID" value="KAF4687598.1"/>
    <property type="molecule type" value="Genomic_DNA"/>
</dbReference>
<feature type="chain" id="PRO_5029479178" evidence="1">
    <location>
        <begin position="28"/>
        <end position="385"/>
    </location>
</feature>